<sequence>MISTKFGSVSKLSTFKALHNLLDERFTFNSTVIKIDMRRYFFPFKYNLHTSTLHIFHNILIINNTSIQPLDGNHLKLLGVNRLSQLFIIKFLIDISNNPNSVHIIIRNERIITLSDFFRLHNFICCFS</sequence>
<dbReference type="EMBL" id="HBUF01390415">
    <property type="protein sequence ID" value="CAG6733626.1"/>
    <property type="molecule type" value="Transcribed_RNA"/>
</dbReference>
<proteinExistence type="predicted"/>
<dbReference type="EMBL" id="HBUF01140312">
    <property type="protein sequence ID" value="CAG6646127.1"/>
    <property type="molecule type" value="Transcribed_RNA"/>
</dbReference>
<name>A0A8D8T7Z4_9HEMI</name>
<dbReference type="EMBL" id="HBUF01255213">
    <property type="protein sequence ID" value="CAG6681325.1"/>
    <property type="molecule type" value="Transcribed_RNA"/>
</dbReference>
<dbReference type="EMBL" id="HBUF01255215">
    <property type="protein sequence ID" value="CAG6681329.1"/>
    <property type="molecule type" value="Transcribed_RNA"/>
</dbReference>
<dbReference type="EMBL" id="HBUF01580288">
    <property type="protein sequence ID" value="CAG6770007.1"/>
    <property type="molecule type" value="Transcribed_RNA"/>
</dbReference>
<protein>
    <submittedName>
        <fullName evidence="1">Uncharacterized protein</fullName>
    </submittedName>
</protein>
<dbReference type="AlphaFoldDB" id="A0A8D8T7Z4"/>
<dbReference type="EMBL" id="HBUF01255214">
    <property type="protein sequence ID" value="CAG6681327.1"/>
    <property type="molecule type" value="Transcribed_RNA"/>
</dbReference>
<organism evidence="1">
    <name type="scientific">Cacopsylla melanoneura</name>
    <dbReference type="NCBI Taxonomy" id="428564"/>
    <lineage>
        <taxon>Eukaryota</taxon>
        <taxon>Metazoa</taxon>
        <taxon>Ecdysozoa</taxon>
        <taxon>Arthropoda</taxon>
        <taxon>Hexapoda</taxon>
        <taxon>Insecta</taxon>
        <taxon>Pterygota</taxon>
        <taxon>Neoptera</taxon>
        <taxon>Paraneoptera</taxon>
        <taxon>Hemiptera</taxon>
        <taxon>Sternorrhyncha</taxon>
        <taxon>Psylloidea</taxon>
        <taxon>Psyllidae</taxon>
        <taxon>Psyllinae</taxon>
        <taxon>Cacopsylla</taxon>
    </lineage>
</organism>
<reference evidence="1" key="1">
    <citation type="submission" date="2021-05" db="EMBL/GenBank/DDBJ databases">
        <authorList>
            <person name="Alioto T."/>
            <person name="Alioto T."/>
            <person name="Gomez Garrido J."/>
        </authorList>
    </citation>
    <scope>NUCLEOTIDE SEQUENCE</scope>
</reference>
<dbReference type="EMBL" id="HBUF01580289">
    <property type="protein sequence ID" value="CAG6770008.1"/>
    <property type="molecule type" value="Transcribed_RNA"/>
</dbReference>
<evidence type="ECO:0000313" key="1">
    <source>
        <dbReference type="EMBL" id="CAG6681329.1"/>
    </source>
</evidence>
<accession>A0A8D8T7Z4</accession>
<dbReference type="EMBL" id="HBUF01140311">
    <property type="protein sequence ID" value="CAG6646126.1"/>
    <property type="molecule type" value="Transcribed_RNA"/>
</dbReference>